<protein>
    <submittedName>
        <fullName evidence="7">DoxX family protein</fullName>
    </submittedName>
</protein>
<keyword evidence="8" id="KW-1185">Reference proteome</keyword>
<keyword evidence="3 5" id="KW-1133">Transmembrane helix</keyword>
<evidence type="ECO:0000256" key="1">
    <source>
        <dbReference type="ARBA" id="ARBA00004141"/>
    </source>
</evidence>
<feature type="transmembrane region" description="Helical" evidence="5">
    <location>
        <begin position="12"/>
        <end position="30"/>
    </location>
</feature>
<evidence type="ECO:0000256" key="2">
    <source>
        <dbReference type="ARBA" id="ARBA00022692"/>
    </source>
</evidence>
<dbReference type="GO" id="GO:0016020">
    <property type="term" value="C:membrane"/>
    <property type="evidence" value="ECO:0007669"/>
    <property type="project" value="UniProtKB-SubCell"/>
</dbReference>
<dbReference type="EMBL" id="JAHCVJ010000008">
    <property type="protein sequence ID" value="MBT0666044.1"/>
    <property type="molecule type" value="Genomic_DNA"/>
</dbReference>
<feature type="domain" description="Methylamine utilisation protein MauE" evidence="6">
    <location>
        <begin position="10"/>
        <end position="134"/>
    </location>
</feature>
<organism evidence="7 8">
    <name type="scientific">Geoanaerobacter pelophilus</name>
    <dbReference type="NCBI Taxonomy" id="60036"/>
    <lineage>
        <taxon>Bacteria</taxon>
        <taxon>Pseudomonadati</taxon>
        <taxon>Thermodesulfobacteriota</taxon>
        <taxon>Desulfuromonadia</taxon>
        <taxon>Geobacterales</taxon>
        <taxon>Geobacteraceae</taxon>
        <taxon>Geoanaerobacter</taxon>
    </lineage>
</organism>
<name>A0AAW4L5I8_9BACT</name>
<comment type="caution">
    <text evidence="7">The sequence shown here is derived from an EMBL/GenBank/DDBJ whole genome shotgun (WGS) entry which is preliminary data.</text>
</comment>
<feature type="transmembrane region" description="Helical" evidence="5">
    <location>
        <begin position="76"/>
        <end position="96"/>
    </location>
</feature>
<reference evidence="7 8" key="1">
    <citation type="submission" date="2021-05" db="EMBL/GenBank/DDBJ databases">
        <title>The draft genome of Geobacter pelophilus DSM 12255.</title>
        <authorList>
            <person name="Xu Z."/>
            <person name="Masuda Y."/>
            <person name="Itoh H."/>
            <person name="Senoo K."/>
        </authorList>
    </citation>
    <scope>NUCLEOTIDE SEQUENCE [LARGE SCALE GENOMIC DNA]</scope>
    <source>
        <strain evidence="7 8">DSM 12255</strain>
    </source>
</reference>
<dbReference type="Pfam" id="PF07291">
    <property type="entry name" value="MauE"/>
    <property type="match status" value="1"/>
</dbReference>
<dbReference type="GO" id="GO:0030416">
    <property type="term" value="P:methylamine metabolic process"/>
    <property type="evidence" value="ECO:0007669"/>
    <property type="project" value="InterPro"/>
</dbReference>
<feature type="transmembrane region" description="Helical" evidence="5">
    <location>
        <begin position="116"/>
        <end position="134"/>
    </location>
</feature>
<evidence type="ECO:0000256" key="4">
    <source>
        <dbReference type="ARBA" id="ARBA00023136"/>
    </source>
</evidence>
<proteinExistence type="predicted"/>
<accession>A0AAW4L5I8</accession>
<evidence type="ECO:0000256" key="3">
    <source>
        <dbReference type="ARBA" id="ARBA00022989"/>
    </source>
</evidence>
<dbReference type="RefSeq" id="WP_214172813.1">
    <property type="nucleotide sequence ID" value="NZ_JAHCVJ010000008.1"/>
</dbReference>
<evidence type="ECO:0000256" key="5">
    <source>
        <dbReference type="SAM" id="Phobius"/>
    </source>
</evidence>
<dbReference type="AlphaFoldDB" id="A0AAW4L5I8"/>
<evidence type="ECO:0000259" key="6">
    <source>
        <dbReference type="Pfam" id="PF07291"/>
    </source>
</evidence>
<comment type="subcellular location">
    <subcellularLocation>
        <location evidence="1">Membrane</location>
        <topology evidence="1">Multi-pass membrane protein</topology>
    </subcellularLocation>
</comment>
<evidence type="ECO:0000313" key="7">
    <source>
        <dbReference type="EMBL" id="MBT0666044.1"/>
    </source>
</evidence>
<evidence type="ECO:0000313" key="8">
    <source>
        <dbReference type="Proteomes" id="UP000811899"/>
    </source>
</evidence>
<sequence length="142" mass="15159">MTSGLLKHGVAIARIVLGAIFLYAGALKVADPKAFAGSIEAYRLLPYFGNYLAASIIPWIEIICGLVLVTGWRAKLGATVTILLNLVFIAAMVSAIARGLEIDCGCFKQGAKDPPLLAIGRDLVFIAMAALVLWQDRRNATD</sequence>
<feature type="transmembrane region" description="Helical" evidence="5">
    <location>
        <begin position="50"/>
        <end position="69"/>
    </location>
</feature>
<keyword evidence="2 5" id="KW-0812">Transmembrane</keyword>
<dbReference type="Proteomes" id="UP000811899">
    <property type="component" value="Unassembled WGS sequence"/>
</dbReference>
<gene>
    <name evidence="7" type="ORF">KI809_17160</name>
</gene>
<keyword evidence="4 5" id="KW-0472">Membrane</keyword>
<dbReference type="InterPro" id="IPR009908">
    <property type="entry name" value="Methylamine_util_MauE"/>
</dbReference>